<comment type="caution">
    <text evidence="3">The sequence shown here is derived from an EMBL/GenBank/DDBJ whole genome shotgun (WGS) entry which is preliminary data.</text>
</comment>
<sequence>MTVSLSPSAWVRSPHPLPQAQLRLFCFPYGGGDASLFHAWPQALPPDVADHIEICPIQLPGRAHRIHEPLFTRLSSLIDVLVPQDLVASPLYPYLDKPFAFFGASLGGLLAFEIAHALDTRHQRSAVALCVAATRAPQFPGAYGIEGAEHLNDAELVEQIRVLGGTPEAILSNEKHLRLILPKIRADAMMAATYVYTPGLSLDCPITVCAGVNDGFISFAELAAWQAHTWQTFRMYTFAGDHFFVRDATPATRAQLLEYLARTVRYALTPGTALALTIHGREQVTMNGDVQKSRGNRGSI</sequence>
<dbReference type="Proteomes" id="UP000287171">
    <property type="component" value="Unassembled WGS sequence"/>
</dbReference>
<dbReference type="PANTHER" id="PTHR11487:SF0">
    <property type="entry name" value="S-ACYL FATTY ACID SYNTHASE THIOESTERASE, MEDIUM CHAIN"/>
    <property type="match status" value="1"/>
</dbReference>
<name>A0A402BL89_9CHLR</name>
<keyword evidence="4" id="KW-1185">Reference proteome</keyword>
<dbReference type="InterPro" id="IPR001031">
    <property type="entry name" value="Thioesterase"/>
</dbReference>
<dbReference type="InterPro" id="IPR029058">
    <property type="entry name" value="AB_hydrolase_fold"/>
</dbReference>
<evidence type="ECO:0000256" key="1">
    <source>
        <dbReference type="ARBA" id="ARBA00007169"/>
    </source>
</evidence>
<comment type="similarity">
    <text evidence="1">Belongs to the thioesterase family.</text>
</comment>
<dbReference type="PANTHER" id="PTHR11487">
    <property type="entry name" value="THIOESTERASE"/>
    <property type="match status" value="1"/>
</dbReference>
<dbReference type="Pfam" id="PF00975">
    <property type="entry name" value="Thioesterase"/>
    <property type="match status" value="1"/>
</dbReference>
<dbReference type="OrthoDB" id="2213423at2"/>
<dbReference type="Gene3D" id="3.40.50.1820">
    <property type="entry name" value="alpha/beta hydrolase"/>
    <property type="match status" value="1"/>
</dbReference>
<dbReference type="GO" id="GO:0008610">
    <property type="term" value="P:lipid biosynthetic process"/>
    <property type="evidence" value="ECO:0007669"/>
    <property type="project" value="TreeGrafter"/>
</dbReference>
<dbReference type="AlphaFoldDB" id="A0A402BL89"/>
<evidence type="ECO:0000313" key="4">
    <source>
        <dbReference type="Proteomes" id="UP000287171"/>
    </source>
</evidence>
<accession>A0A402BL89</accession>
<dbReference type="EMBL" id="BIFT01000003">
    <property type="protein sequence ID" value="GCE32135.1"/>
    <property type="molecule type" value="Genomic_DNA"/>
</dbReference>
<protein>
    <recommendedName>
        <fullName evidence="2">Thioesterase domain-containing protein</fullName>
    </recommendedName>
</protein>
<dbReference type="RefSeq" id="WP_126632133.1">
    <property type="nucleotide sequence ID" value="NZ_BIFT01000003.1"/>
</dbReference>
<evidence type="ECO:0000259" key="2">
    <source>
        <dbReference type="Pfam" id="PF00975"/>
    </source>
</evidence>
<reference evidence="4" key="1">
    <citation type="submission" date="2018-12" db="EMBL/GenBank/DDBJ databases">
        <title>Tengunoibacter tsumagoiensis gen. nov., sp. nov., Dictyobacter kobayashii sp. nov., D. alpinus sp. nov., and D. joshuensis sp. nov. and description of Dictyobacteraceae fam. nov. within the order Ktedonobacterales isolated from Tengu-no-mugimeshi.</title>
        <authorList>
            <person name="Wang C.M."/>
            <person name="Zheng Y."/>
            <person name="Sakai Y."/>
            <person name="Toyoda A."/>
            <person name="Minakuchi Y."/>
            <person name="Abe K."/>
            <person name="Yokota A."/>
            <person name="Yabe S."/>
        </authorList>
    </citation>
    <scope>NUCLEOTIDE SEQUENCE [LARGE SCALE GENOMIC DNA]</scope>
    <source>
        <strain evidence="4">Uno16</strain>
    </source>
</reference>
<gene>
    <name evidence="3" type="ORF">KDA_76190</name>
</gene>
<organism evidence="3 4">
    <name type="scientific">Dictyobacter alpinus</name>
    <dbReference type="NCBI Taxonomy" id="2014873"/>
    <lineage>
        <taxon>Bacteria</taxon>
        <taxon>Bacillati</taxon>
        <taxon>Chloroflexota</taxon>
        <taxon>Ktedonobacteria</taxon>
        <taxon>Ktedonobacterales</taxon>
        <taxon>Dictyobacteraceae</taxon>
        <taxon>Dictyobacter</taxon>
    </lineage>
</organism>
<proteinExistence type="inferred from homology"/>
<evidence type="ECO:0000313" key="3">
    <source>
        <dbReference type="EMBL" id="GCE32135.1"/>
    </source>
</evidence>
<dbReference type="InterPro" id="IPR012223">
    <property type="entry name" value="TEII"/>
</dbReference>
<dbReference type="SUPFAM" id="SSF53474">
    <property type="entry name" value="alpha/beta-Hydrolases"/>
    <property type="match status" value="1"/>
</dbReference>
<feature type="domain" description="Thioesterase" evidence="2">
    <location>
        <begin position="23"/>
        <end position="250"/>
    </location>
</feature>